<keyword evidence="1" id="KW-0812">Transmembrane</keyword>
<evidence type="ECO:0000313" key="3">
    <source>
        <dbReference type="Proteomes" id="UP000191154"/>
    </source>
</evidence>
<name>A0A1S8N2U9_CLOSA</name>
<dbReference type="EMBL" id="LZYZ01000006">
    <property type="protein sequence ID" value="OOM10641.1"/>
    <property type="molecule type" value="Genomic_DNA"/>
</dbReference>
<accession>A0A1S8N2U9</accession>
<keyword evidence="1" id="KW-0472">Membrane</keyword>
<evidence type="ECO:0000256" key="1">
    <source>
        <dbReference type="SAM" id="Phobius"/>
    </source>
</evidence>
<comment type="caution">
    <text evidence="2">The sequence shown here is derived from an EMBL/GenBank/DDBJ whole genome shotgun (WGS) entry which is preliminary data.</text>
</comment>
<feature type="transmembrane region" description="Helical" evidence="1">
    <location>
        <begin position="12"/>
        <end position="29"/>
    </location>
</feature>
<keyword evidence="1" id="KW-1133">Transmembrane helix</keyword>
<evidence type="ECO:0000313" key="2">
    <source>
        <dbReference type="EMBL" id="OOM10641.1"/>
    </source>
</evidence>
<evidence type="ECO:0008006" key="4">
    <source>
        <dbReference type="Google" id="ProtNLM"/>
    </source>
</evidence>
<sequence>MITFIKSNSDMLLLLLMLFITLDTFLLFYKLKKYSAPAISLKISYDTSRSYSSSLYCNNKYQLAIIYLNIENESANTIEITTVKLIDENNSYLAVFPKITDDYNENGITLISEDNSKFIKINTLSENILKNTTISSHNVLNGYAVFQNVEPITQTKNYKLIIQTLIGTFEKEIILNPINI</sequence>
<reference evidence="2 3" key="1">
    <citation type="submission" date="2016-05" db="EMBL/GenBank/DDBJ databases">
        <title>Microbial solvent formation.</title>
        <authorList>
            <person name="Poehlein A."/>
            <person name="Montoya Solano J.D."/>
            <person name="Flitsch S."/>
            <person name="Krabben P."/>
            <person name="Duerre P."/>
            <person name="Daniel R."/>
        </authorList>
    </citation>
    <scope>NUCLEOTIDE SEQUENCE [LARGE SCALE GENOMIC DNA]</scope>
    <source>
        <strain evidence="2 3">L1-8</strain>
    </source>
</reference>
<dbReference type="AlphaFoldDB" id="A0A1S8N2U9"/>
<gene>
    <name evidence="2" type="ORF">CLOSAC_32620</name>
</gene>
<dbReference type="RefSeq" id="WP_077866320.1">
    <property type="nucleotide sequence ID" value="NZ_LZYZ01000006.1"/>
</dbReference>
<proteinExistence type="predicted"/>
<organism evidence="2 3">
    <name type="scientific">Clostridium saccharobutylicum</name>
    <dbReference type="NCBI Taxonomy" id="169679"/>
    <lineage>
        <taxon>Bacteria</taxon>
        <taxon>Bacillati</taxon>
        <taxon>Bacillota</taxon>
        <taxon>Clostridia</taxon>
        <taxon>Eubacteriales</taxon>
        <taxon>Clostridiaceae</taxon>
        <taxon>Clostridium</taxon>
    </lineage>
</organism>
<dbReference type="Proteomes" id="UP000191154">
    <property type="component" value="Unassembled WGS sequence"/>
</dbReference>
<protein>
    <recommendedName>
        <fullName evidence="4">DUF4352 domain-containing protein</fullName>
    </recommendedName>
</protein>